<dbReference type="EMBL" id="ADZX01000570">
    <property type="protein sequence ID" value="EFK96106.1"/>
    <property type="molecule type" value="Genomic_DNA"/>
</dbReference>
<comment type="caution">
    <text evidence="1">The sequence shown here is derived from an EMBL/GenBank/DDBJ whole genome shotgun (WGS) entry which is preliminary data.</text>
</comment>
<evidence type="ECO:0000313" key="1">
    <source>
        <dbReference type="EMBL" id="EFK96106.1"/>
    </source>
</evidence>
<accession>D9PK08</accession>
<organism evidence="1">
    <name type="scientific">sediment metagenome</name>
    <dbReference type="NCBI Taxonomy" id="749907"/>
    <lineage>
        <taxon>unclassified sequences</taxon>
        <taxon>metagenomes</taxon>
        <taxon>ecological metagenomes</taxon>
    </lineage>
</organism>
<reference evidence="1" key="2">
    <citation type="journal article" date="2011" name="Microb. Ecol.">
        <title>Taxonomic and Functional Metagenomic Profiling of the Microbial Community in the Anoxic Sediment of a Sub-saline Shallow Lake (Laguna de Carrizo, Central Spain).</title>
        <authorList>
            <person name="Ferrer M."/>
            <person name="Guazzaroni M.E."/>
            <person name="Richter M."/>
            <person name="Garcia-Salamanca A."/>
            <person name="Yarza P."/>
            <person name="Suarez-Suarez A."/>
            <person name="Solano J."/>
            <person name="Alcaide M."/>
            <person name="van Dillewijn P."/>
            <person name="Molina-Henares M.A."/>
            <person name="Lopez-Cortes N."/>
            <person name="Al-Ramahi Y."/>
            <person name="Guerrero C."/>
            <person name="Acosta A."/>
            <person name="de Eugenio L.I."/>
            <person name="Martinez V."/>
            <person name="Marques S."/>
            <person name="Rojo F."/>
            <person name="Santero E."/>
            <person name="Genilloud O."/>
            <person name="Perez-Perez J."/>
            <person name="Rossello-Mora R."/>
            <person name="Ramos J.L."/>
        </authorList>
    </citation>
    <scope>NUCLEOTIDE SEQUENCE</scope>
</reference>
<feature type="non-terminal residue" evidence="1">
    <location>
        <position position="212"/>
    </location>
</feature>
<protein>
    <submittedName>
        <fullName evidence="1">Secreted protein</fullName>
    </submittedName>
</protein>
<proteinExistence type="predicted"/>
<name>D9PK08_9ZZZZ</name>
<gene>
    <name evidence="1" type="ORF">LDC_1871</name>
</gene>
<sequence length="212" mass="23113">MSSQSRLRPFVTALLALGVLLTWTERLTADSTNPPPDPRALHKQIVADWYARDGALARTRPHLWVRPGLVADRGTRRVRVYGESTSLNLGDPVEFPLIAEQSGKDYEALAVSFAQPSDVHRALEFIGLRPGAATSPSGLRFWPRGERVRVTFDLIATNGAATPICRAESLVTDTRTDAPLPETGFVFCGARWTHGTDDTSPATGLVYAADVF</sequence>
<reference evidence="1" key="1">
    <citation type="submission" date="2010-07" db="EMBL/GenBank/DDBJ databases">
        <authorList>
            <consortium name="CONSOLIDER consortium CSD2007-00005"/>
            <person name="Guazzaroni M.-E."/>
            <person name="Richter M."/>
            <person name="Garcia-Salamanca A."/>
            <person name="Yarza P."/>
            <person name="Ferrer M."/>
        </authorList>
    </citation>
    <scope>NUCLEOTIDE SEQUENCE</scope>
</reference>
<dbReference type="AlphaFoldDB" id="D9PK08"/>